<dbReference type="SUPFAM" id="SSF51306">
    <property type="entry name" value="LexA/Signal peptidase"/>
    <property type="match status" value="1"/>
</dbReference>
<reference evidence="12" key="2">
    <citation type="journal article" date="2023" name="Nat. Commun.">
        <title>Cultivation of marine bacteria of the SAR202 clade.</title>
        <authorList>
            <person name="Lim Y."/>
            <person name="Seo J.H."/>
            <person name="Giovannoni S.J."/>
            <person name="Kang I."/>
            <person name="Cho J.C."/>
        </authorList>
    </citation>
    <scope>NUCLEOTIDE SEQUENCE</scope>
    <source>
        <strain evidence="12">JH1073</strain>
    </source>
</reference>
<reference evidence="13" key="3">
    <citation type="submission" date="2023-06" db="EMBL/GenBank/DDBJ databases">
        <title>Pangenomics reveal diversification of enzyme families and niche specialization in globally abundant SAR202 bacteria.</title>
        <authorList>
            <person name="Saw J.H.W."/>
        </authorList>
    </citation>
    <scope>NUCLEOTIDE SEQUENCE [LARGE SCALE GENOMIC DNA]</scope>
    <source>
        <strain evidence="13">JH1073</strain>
    </source>
</reference>
<feature type="domain" description="Peptidase S26" evidence="10">
    <location>
        <begin position="7"/>
        <end position="171"/>
    </location>
</feature>
<feature type="active site" evidence="7">
    <location>
        <position position="35"/>
    </location>
</feature>
<name>A0AAJ6CV97_9CHLR</name>
<dbReference type="PROSITE" id="PS00501">
    <property type="entry name" value="SPASE_I_1"/>
    <property type="match status" value="1"/>
</dbReference>
<dbReference type="GO" id="GO:0006465">
    <property type="term" value="P:signal peptide processing"/>
    <property type="evidence" value="ECO:0007669"/>
    <property type="project" value="InterPro"/>
</dbReference>
<evidence type="ECO:0000313" key="14">
    <source>
        <dbReference type="Proteomes" id="UP001321249"/>
    </source>
</evidence>
<keyword evidence="6 8" id="KW-0378">Hydrolase</keyword>
<evidence type="ECO:0000256" key="1">
    <source>
        <dbReference type="ARBA" id="ARBA00000677"/>
    </source>
</evidence>
<evidence type="ECO:0000256" key="3">
    <source>
        <dbReference type="ARBA" id="ARBA00009370"/>
    </source>
</evidence>
<sequence length="180" mass="20196">MRSMLRDTAETIITAVVIFLVLQGTTQSFLIEGSSMEPTLTQDERLLVNRFVYTQSPISLFGAEDYLFGGPKRGDIVVFHPPTGSDTDFVKRIVGVPGDWVDLDGNAVYVNGERTDWVDVTTARRHEDYPVQVPPGEFFVLGDNRRVSVDSRNWGFVSADSLVGRAWAVYWPVVDFQLFS</sequence>
<organism evidence="12 13">
    <name type="scientific">Candidatus Lucifugimonas marina</name>
    <dbReference type="NCBI Taxonomy" id="3038979"/>
    <lineage>
        <taxon>Bacteria</taxon>
        <taxon>Bacillati</taxon>
        <taxon>Chloroflexota</taxon>
        <taxon>Dehalococcoidia</taxon>
        <taxon>SAR202 cluster</taxon>
        <taxon>Candidatus Lucifugimonadales</taxon>
        <taxon>Candidatus Lucifugimonadaceae</taxon>
        <taxon>Candidatus Lucifugimonas</taxon>
    </lineage>
</organism>
<dbReference type="InterPro" id="IPR019533">
    <property type="entry name" value="Peptidase_S26"/>
</dbReference>
<dbReference type="InterPro" id="IPR036286">
    <property type="entry name" value="LexA/Signal_pep-like_sf"/>
</dbReference>
<evidence type="ECO:0000259" key="10">
    <source>
        <dbReference type="Pfam" id="PF10502"/>
    </source>
</evidence>
<dbReference type="Proteomes" id="UP001321249">
    <property type="component" value="Unassembled WGS sequence"/>
</dbReference>
<evidence type="ECO:0000256" key="7">
    <source>
        <dbReference type="PIRSR" id="PIRSR600223-1"/>
    </source>
</evidence>
<dbReference type="PANTHER" id="PTHR43390">
    <property type="entry name" value="SIGNAL PEPTIDASE I"/>
    <property type="match status" value="1"/>
</dbReference>
<evidence type="ECO:0000313" key="13">
    <source>
        <dbReference type="Proteomes" id="UP001219901"/>
    </source>
</evidence>
<protein>
    <recommendedName>
        <fullName evidence="4 8">Signal peptidase I</fullName>
        <ecNumber evidence="4 8">3.4.21.89</ecNumber>
    </recommendedName>
</protein>
<dbReference type="Proteomes" id="UP001219901">
    <property type="component" value="Chromosome"/>
</dbReference>
<evidence type="ECO:0000256" key="2">
    <source>
        <dbReference type="ARBA" id="ARBA00004401"/>
    </source>
</evidence>
<dbReference type="Gene3D" id="2.10.109.10">
    <property type="entry name" value="Umud Fragment, subunit A"/>
    <property type="match status" value="1"/>
</dbReference>
<evidence type="ECO:0000313" key="11">
    <source>
        <dbReference type="EMBL" id="MDG0865571.1"/>
    </source>
</evidence>
<feature type="active site" evidence="7">
    <location>
        <position position="91"/>
    </location>
</feature>
<dbReference type="EMBL" id="WMBE01000001">
    <property type="protein sequence ID" value="MDG0865571.1"/>
    <property type="molecule type" value="Genomic_DNA"/>
</dbReference>
<gene>
    <name evidence="12" type="primary">lepB</name>
    <name evidence="11" type="ORF">GKO46_00600</name>
    <name evidence="12" type="ORF">GKO48_08625</name>
</gene>
<dbReference type="PROSITE" id="PS00760">
    <property type="entry name" value="SPASE_I_2"/>
    <property type="match status" value="1"/>
</dbReference>
<dbReference type="Pfam" id="PF10502">
    <property type="entry name" value="Peptidase_S26"/>
    <property type="match status" value="1"/>
</dbReference>
<dbReference type="PRINTS" id="PR00727">
    <property type="entry name" value="LEADERPTASE"/>
</dbReference>
<dbReference type="GO" id="GO:0004252">
    <property type="term" value="F:serine-type endopeptidase activity"/>
    <property type="evidence" value="ECO:0007669"/>
    <property type="project" value="InterPro"/>
</dbReference>
<dbReference type="NCBIfam" id="TIGR02227">
    <property type="entry name" value="sigpep_I_bact"/>
    <property type="match status" value="1"/>
</dbReference>
<dbReference type="PANTHER" id="PTHR43390:SF1">
    <property type="entry name" value="CHLOROPLAST PROCESSING PEPTIDASE"/>
    <property type="match status" value="1"/>
</dbReference>
<evidence type="ECO:0000313" key="12">
    <source>
        <dbReference type="EMBL" id="WFG39680.1"/>
    </source>
</evidence>
<dbReference type="CDD" id="cd06530">
    <property type="entry name" value="S26_SPase_I"/>
    <property type="match status" value="1"/>
</dbReference>
<dbReference type="PROSITE" id="PS00761">
    <property type="entry name" value="SPASE_I_3"/>
    <property type="match status" value="1"/>
</dbReference>
<keyword evidence="5 8" id="KW-0645">Protease</keyword>
<comment type="similarity">
    <text evidence="3 9">Belongs to the peptidase S26 family.</text>
</comment>
<keyword evidence="13" id="KW-1185">Reference proteome</keyword>
<comment type="catalytic activity">
    <reaction evidence="1 8">
        <text>Cleavage of hydrophobic, N-terminal signal or leader sequences from secreted and periplasmic proteins.</text>
        <dbReference type="EC" id="3.4.21.89"/>
    </reaction>
</comment>
<evidence type="ECO:0000256" key="9">
    <source>
        <dbReference type="RuleBase" id="RU362042"/>
    </source>
</evidence>
<evidence type="ECO:0000256" key="5">
    <source>
        <dbReference type="ARBA" id="ARBA00022670"/>
    </source>
</evidence>
<dbReference type="InterPro" id="IPR019756">
    <property type="entry name" value="Pept_S26A_signal_pept_1_Ser-AS"/>
</dbReference>
<proteinExistence type="inferred from homology"/>
<evidence type="ECO:0000256" key="6">
    <source>
        <dbReference type="ARBA" id="ARBA00022801"/>
    </source>
</evidence>
<accession>A0AAJ6CV97</accession>
<dbReference type="EMBL" id="CP046147">
    <property type="protein sequence ID" value="WFG39680.1"/>
    <property type="molecule type" value="Genomic_DNA"/>
</dbReference>
<comment type="subcellular location">
    <subcellularLocation>
        <location evidence="2">Cell membrane</location>
        <topology evidence="2">Single-pass type II membrane protein</topology>
    </subcellularLocation>
    <subcellularLocation>
        <location evidence="9">Membrane</location>
        <topology evidence="9">Single-pass type II membrane protein</topology>
    </subcellularLocation>
</comment>
<evidence type="ECO:0000256" key="4">
    <source>
        <dbReference type="ARBA" id="ARBA00013208"/>
    </source>
</evidence>
<dbReference type="InterPro" id="IPR000223">
    <property type="entry name" value="Pept_S26A_signal_pept_1"/>
</dbReference>
<dbReference type="InterPro" id="IPR019758">
    <property type="entry name" value="Pept_S26A_signal_pept_1_CS"/>
</dbReference>
<dbReference type="EC" id="3.4.21.89" evidence="4 8"/>
<dbReference type="GO" id="GO:0005886">
    <property type="term" value="C:plasma membrane"/>
    <property type="evidence" value="ECO:0007669"/>
    <property type="project" value="UniProtKB-SubCell"/>
</dbReference>
<dbReference type="AlphaFoldDB" id="A0AAJ6CV97"/>
<dbReference type="InterPro" id="IPR019757">
    <property type="entry name" value="Pept_S26A_signal_pept_1_Lys-AS"/>
</dbReference>
<dbReference type="RefSeq" id="WP_342823626.1">
    <property type="nucleotide sequence ID" value="NZ_CP046146.1"/>
</dbReference>
<evidence type="ECO:0000256" key="8">
    <source>
        <dbReference type="RuleBase" id="RU003993"/>
    </source>
</evidence>
<dbReference type="GO" id="GO:0009003">
    <property type="term" value="F:signal peptidase activity"/>
    <property type="evidence" value="ECO:0007669"/>
    <property type="project" value="UniProtKB-EC"/>
</dbReference>
<reference evidence="13 14" key="1">
    <citation type="submission" date="2019-11" db="EMBL/GenBank/DDBJ databases">
        <authorList>
            <person name="Cho J.-C."/>
        </authorList>
    </citation>
    <scope>NUCLEOTIDE SEQUENCE [LARGE SCALE GENOMIC DNA]</scope>
    <source>
        <strain evidence="12 13">JH1073</strain>
        <strain evidence="11 14">JH702</strain>
    </source>
</reference>